<dbReference type="PANTHER" id="PTHR42924">
    <property type="entry name" value="EXONUCLEASE"/>
    <property type="match status" value="1"/>
</dbReference>
<dbReference type="GO" id="GO:0004534">
    <property type="term" value="F:5'-3' RNA exonuclease activity"/>
    <property type="evidence" value="ECO:0007669"/>
    <property type="project" value="TreeGrafter"/>
</dbReference>
<dbReference type="Gene3D" id="3.20.20.140">
    <property type="entry name" value="Metal-dependent hydrolases"/>
    <property type="match status" value="1"/>
</dbReference>
<dbReference type="KEGG" id="hmo:HM1_2562"/>
<dbReference type="CDD" id="cd07438">
    <property type="entry name" value="PHP_HisPPase_AMP"/>
    <property type="match status" value="1"/>
</dbReference>
<dbReference type="SMART" id="SM00481">
    <property type="entry name" value="POLIIIAc"/>
    <property type="match status" value="1"/>
</dbReference>
<reference evidence="2 3" key="1">
    <citation type="journal article" date="2008" name="J. Bacteriol.">
        <title>The genome of Heliobacterium modesticaldum, a phototrophic representative of the Firmicutes containing the simplest photosynthetic apparatus.</title>
        <authorList>
            <person name="Sattley W.M."/>
            <person name="Madigan M.T."/>
            <person name="Swingley W.D."/>
            <person name="Cheung P.C."/>
            <person name="Clocksin K.M."/>
            <person name="Conrad A.L."/>
            <person name="Dejesa L.C."/>
            <person name="Honchak B.M."/>
            <person name="Jung D.O."/>
            <person name="Karbach L.E."/>
            <person name="Kurdoglu A."/>
            <person name="Lahiri S."/>
            <person name="Mastrian S.D."/>
            <person name="Page L.E."/>
            <person name="Taylor H.L."/>
            <person name="Wang Z.T."/>
            <person name="Raymond J."/>
            <person name="Chen M."/>
            <person name="Blankenship R.E."/>
            <person name="Touchman J.W."/>
        </authorList>
    </citation>
    <scope>NUCLEOTIDE SEQUENCE [LARGE SCALE GENOMIC DNA]</scope>
    <source>
        <strain evidence="3">ATCC 51547 / Ice1</strain>
    </source>
</reference>
<keyword evidence="3" id="KW-1185">Reference proteome</keyword>
<dbReference type="InterPro" id="IPR003141">
    <property type="entry name" value="Pol/His_phosphatase_N"/>
</dbReference>
<organism evidence="2 3">
    <name type="scientific">Heliobacterium modesticaldum (strain ATCC 51547 / Ice1)</name>
    <dbReference type="NCBI Taxonomy" id="498761"/>
    <lineage>
        <taxon>Bacteria</taxon>
        <taxon>Bacillati</taxon>
        <taxon>Bacillota</taxon>
        <taxon>Clostridia</taxon>
        <taxon>Eubacteriales</taxon>
        <taxon>Heliobacteriaceae</taxon>
        <taxon>Heliomicrobium</taxon>
    </lineage>
</organism>
<dbReference type="InterPro" id="IPR052018">
    <property type="entry name" value="PHP_domain"/>
</dbReference>
<dbReference type="InterPro" id="IPR016195">
    <property type="entry name" value="Pol/histidinol_Pase-like"/>
</dbReference>
<dbReference type="Proteomes" id="UP000008550">
    <property type="component" value="Chromosome"/>
</dbReference>
<dbReference type="Pfam" id="PF02811">
    <property type="entry name" value="PHP"/>
    <property type="match status" value="1"/>
</dbReference>
<dbReference type="PANTHER" id="PTHR42924:SF3">
    <property type="entry name" value="POLYMERASE_HISTIDINOL PHOSPHATASE N-TERMINAL DOMAIN-CONTAINING PROTEIN"/>
    <property type="match status" value="1"/>
</dbReference>
<dbReference type="Gene3D" id="1.10.150.650">
    <property type="match status" value="1"/>
</dbReference>
<protein>
    <submittedName>
        <fullName evidence="2">Phosphoesterase php, n-terminal, putative</fullName>
    </submittedName>
</protein>
<evidence type="ECO:0000313" key="2">
    <source>
        <dbReference type="EMBL" id="ABZ85099.1"/>
    </source>
</evidence>
<dbReference type="AlphaFoldDB" id="B0TAY8"/>
<accession>B0TAY8</accession>
<dbReference type="SUPFAM" id="SSF89550">
    <property type="entry name" value="PHP domain-like"/>
    <property type="match status" value="1"/>
</dbReference>
<dbReference type="OrthoDB" id="9804333at2"/>
<evidence type="ECO:0000259" key="1">
    <source>
        <dbReference type="SMART" id="SM00481"/>
    </source>
</evidence>
<gene>
    <name evidence="2" type="ORF">HM1_2562</name>
</gene>
<proteinExistence type="predicted"/>
<dbReference type="STRING" id="498761.HM1_2562"/>
<dbReference type="eggNOG" id="COG0613">
    <property type="taxonomic scope" value="Bacteria"/>
</dbReference>
<dbReference type="GO" id="GO:0035312">
    <property type="term" value="F:5'-3' DNA exonuclease activity"/>
    <property type="evidence" value="ECO:0007669"/>
    <property type="project" value="TreeGrafter"/>
</dbReference>
<name>B0TAY8_HELMI</name>
<sequence length="291" mass="32005">MKENAETGERPMTIDLHLHTTVSDGLHSPMEILDMAVQAGLTTLSITDHESIEGCLEIAGAADKKGIRVIPGVELLVTYAGNEIHLLGYGMDLTDGSFLQRLAELRQARNIVAEQTVRNLQKLGIPLAWEDVVSIAHPRGAISKGHIIHALHLGGLLTHPAQEFIRLYLSRDGLAHVEYNSNSFDQGVETIKSAGGVPIVAHPGLIQSQSLLSELLLRPDVGLEVFYGYYGPNRERWIENYRRIAQEKNLVMTGGTDYHGPFAPFKPGSVPIPDWVVPNLDRAIMMAKQSR</sequence>
<dbReference type="EMBL" id="CP000930">
    <property type="protein sequence ID" value="ABZ85099.1"/>
    <property type="molecule type" value="Genomic_DNA"/>
</dbReference>
<feature type="domain" description="Polymerase/histidinol phosphatase N-terminal" evidence="1">
    <location>
        <begin position="14"/>
        <end position="79"/>
    </location>
</feature>
<evidence type="ECO:0000313" key="3">
    <source>
        <dbReference type="Proteomes" id="UP000008550"/>
    </source>
</evidence>
<dbReference type="HOGENOM" id="CLU_067347_1_0_9"/>
<dbReference type="InterPro" id="IPR004013">
    <property type="entry name" value="PHP_dom"/>
</dbReference>